<proteinExistence type="inferred from homology"/>
<protein>
    <submittedName>
        <fullName evidence="9">NADH dehydrogenase (Ubiquinone) 24 kDa subunit</fullName>
    </submittedName>
</protein>
<feature type="binding site" evidence="7">
    <location>
        <position position="141"/>
    </location>
    <ligand>
        <name>[2Fe-2S] cluster</name>
        <dbReference type="ChEBI" id="CHEBI:190135"/>
    </ligand>
</feature>
<dbReference type="InterPro" id="IPR036249">
    <property type="entry name" value="Thioredoxin-like_sf"/>
</dbReference>
<keyword evidence="3 7" id="KW-0479">Metal-binding</keyword>
<dbReference type="PIRSF" id="PIRSF000216">
    <property type="entry name" value="NADH_DH_24kDa"/>
    <property type="match status" value="1"/>
</dbReference>
<evidence type="ECO:0000313" key="9">
    <source>
        <dbReference type="EMBL" id="ABU57460.1"/>
    </source>
</evidence>
<feature type="binding site" evidence="7">
    <location>
        <position position="96"/>
    </location>
    <ligand>
        <name>[2Fe-2S] cluster</name>
        <dbReference type="ChEBI" id="CHEBI:190135"/>
    </ligand>
</feature>
<dbReference type="GO" id="GO:0016491">
    <property type="term" value="F:oxidoreductase activity"/>
    <property type="evidence" value="ECO:0007669"/>
    <property type="project" value="InterPro"/>
</dbReference>
<evidence type="ECO:0000256" key="8">
    <source>
        <dbReference type="SAM" id="MobiDB-lite"/>
    </source>
</evidence>
<dbReference type="Proteomes" id="UP000000263">
    <property type="component" value="Chromosome"/>
</dbReference>
<dbReference type="PANTHER" id="PTHR43342:SF2">
    <property type="entry name" value="POTENTIAL NAD-REDUCING HYDROGENASE SUBUNIT"/>
    <property type="match status" value="1"/>
</dbReference>
<keyword evidence="10" id="KW-1185">Reference proteome</keyword>
<dbReference type="NCBIfam" id="NF005747">
    <property type="entry name" value="PRK07571.1"/>
    <property type="match status" value="1"/>
</dbReference>
<dbReference type="InterPro" id="IPR028431">
    <property type="entry name" value="NADP_DH_HndA-like"/>
</dbReference>
<keyword evidence="4 7" id="KW-0408">Iron</keyword>
<dbReference type="RefSeq" id="WP_012119889.1">
    <property type="nucleotide sequence ID" value="NC_009767.1"/>
</dbReference>
<name>A7NJ02_ROSCS</name>
<dbReference type="KEGG" id="rca:Rcas_1364"/>
<gene>
    <name evidence="9" type="ordered locus">Rcas_1364</name>
</gene>
<dbReference type="Gene3D" id="1.10.10.1590">
    <property type="entry name" value="NADH-quinone oxidoreductase subunit E"/>
    <property type="match status" value="1"/>
</dbReference>
<dbReference type="OrthoDB" id="9807941at2"/>
<dbReference type="PROSITE" id="PS01099">
    <property type="entry name" value="COMPLEX1_24K"/>
    <property type="match status" value="1"/>
</dbReference>
<keyword evidence="5 7" id="KW-0411">Iron-sulfur</keyword>
<evidence type="ECO:0000256" key="1">
    <source>
        <dbReference type="ARBA" id="ARBA00010643"/>
    </source>
</evidence>
<dbReference type="CDD" id="cd03064">
    <property type="entry name" value="TRX_Fd_NuoE"/>
    <property type="match status" value="1"/>
</dbReference>
<dbReference type="GO" id="GO:0051537">
    <property type="term" value="F:2 iron, 2 sulfur cluster binding"/>
    <property type="evidence" value="ECO:0007669"/>
    <property type="project" value="UniProtKB-KW"/>
</dbReference>
<dbReference type="InterPro" id="IPR002023">
    <property type="entry name" value="NuoE-like"/>
</dbReference>
<dbReference type="InterPro" id="IPR042128">
    <property type="entry name" value="NuoE_dom"/>
</dbReference>
<organism evidence="9 10">
    <name type="scientific">Roseiflexus castenholzii (strain DSM 13941 / HLO8)</name>
    <dbReference type="NCBI Taxonomy" id="383372"/>
    <lineage>
        <taxon>Bacteria</taxon>
        <taxon>Bacillati</taxon>
        <taxon>Chloroflexota</taxon>
        <taxon>Chloroflexia</taxon>
        <taxon>Chloroflexales</taxon>
        <taxon>Roseiflexineae</taxon>
        <taxon>Roseiflexaceae</taxon>
        <taxon>Roseiflexus</taxon>
    </lineage>
</organism>
<evidence type="ECO:0000256" key="4">
    <source>
        <dbReference type="ARBA" id="ARBA00023004"/>
    </source>
</evidence>
<dbReference type="Gene3D" id="3.40.30.10">
    <property type="entry name" value="Glutaredoxin"/>
    <property type="match status" value="1"/>
</dbReference>
<evidence type="ECO:0000256" key="7">
    <source>
        <dbReference type="PIRSR" id="PIRSR000216-1"/>
    </source>
</evidence>
<sequence length="173" mass="18871">MAVTRSQPPVSEQASHPSGDNRFKLLEATMKKHQYRPDALIEVLHRAQELFGYLSNDLLLYIANSLHLPPSRVYGVATFYHFFSLAPKGEHSCVVCLGTACYVRGAAAILAAAEQTLGIRAGHTTPDGRLSLETARCLGACGIAPTVVFDGAITGHQTPEQVQVWLERLKEKD</sequence>
<dbReference type="HOGENOM" id="CLU_054362_2_1_0"/>
<dbReference type="InterPro" id="IPR041921">
    <property type="entry name" value="NuoE_N"/>
</dbReference>
<evidence type="ECO:0000256" key="5">
    <source>
        <dbReference type="ARBA" id="ARBA00023014"/>
    </source>
</evidence>
<dbReference type="AlphaFoldDB" id="A7NJ02"/>
<evidence type="ECO:0000256" key="6">
    <source>
        <dbReference type="ARBA" id="ARBA00034078"/>
    </source>
</evidence>
<dbReference type="Pfam" id="PF01257">
    <property type="entry name" value="2Fe-2S_thioredx"/>
    <property type="match status" value="1"/>
</dbReference>
<dbReference type="eggNOG" id="COG1905">
    <property type="taxonomic scope" value="Bacteria"/>
</dbReference>
<reference evidence="9 10" key="1">
    <citation type="submission" date="2007-08" db="EMBL/GenBank/DDBJ databases">
        <title>Complete sequence of Roseiflexus castenholzii DSM 13941.</title>
        <authorList>
            <consortium name="US DOE Joint Genome Institute"/>
            <person name="Copeland A."/>
            <person name="Lucas S."/>
            <person name="Lapidus A."/>
            <person name="Barry K."/>
            <person name="Glavina del Rio T."/>
            <person name="Dalin E."/>
            <person name="Tice H."/>
            <person name="Pitluck S."/>
            <person name="Thompson L.S."/>
            <person name="Brettin T."/>
            <person name="Bruce D."/>
            <person name="Detter J.C."/>
            <person name="Han C."/>
            <person name="Tapia R."/>
            <person name="Schmutz J."/>
            <person name="Larimer F."/>
            <person name="Land M."/>
            <person name="Hauser L."/>
            <person name="Kyrpides N."/>
            <person name="Mikhailova N."/>
            <person name="Bryant D.A."/>
            <person name="Hanada S."/>
            <person name="Tsukatani Y."/>
            <person name="Richardson P."/>
        </authorList>
    </citation>
    <scope>NUCLEOTIDE SEQUENCE [LARGE SCALE GENOMIC DNA]</scope>
    <source>
        <strain evidence="10">DSM 13941 / HLO8</strain>
    </source>
</reference>
<dbReference type="EMBL" id="CP000804">
    <property type="protein sequence ID" value="ABU57460.1"/>
    <property type="molecule type" value="Genomic_DNA"/>
</dbReference>
<evidence type="ECO:0000313" key="10">
    <source>
        <dbReference type="Proteomes" id="UP000000263"/>
    </source>
</evidence>
<accession>A7NJ02</accession>
<feature type="binding site" evidence="7">
    <location>
        <position position="137"/>
    </location>
    <ligand>
        <name>[2Fe-2S] cluster</name>
        <dbReference type="ChEBI" id="CHEBI:190135"/>
    </ligand>
</feature>
<keyword evidence="2 7" id="KW-0001">2Fe-2S</keyword>
<keyword evidence="9" id="KW-0830">Ubiquinone</keyword>
<evidence type="ECO:0000256" key="3">
    <source>
        <dbReference type="ARBA" id="ARBA00022723"/>
    </source>
</evidence>
<dbReference type="STRING" id="383372.Rcas_1364"/>
<feature type="compositionally biased region" description="Polar residues" evidence="8">
    <location>
        <begin position="1"/>
        <end position="18"/>
    </location>
</feature>
<feature type="region of interest" description="Disordered" evidence="8">
    <location>
        <begin position="1"/>
        <end position="20"/>
    </location>
</feature>
<comment type="cofactor">
    <cofactor evidence="7">
        <name>[2Fe-2S] cluster</name>
        <dbReference type="ChEBI" id="CHEBI:190135"/>
    </cofactor>
    <text evidence="7">Binds 1 [2Fe-2S] cluster.</text>
</comment>
<dbReference type="SUPFAM" id="SSF52833">
    <property type="entry name" value="Thioredoxin-like"/>
    <property type="match status" value="1"/>
</dbReference>
<comment type="similarity">
    <text evidence="1">Belongs to the complex I 24 kDa subunit family.</text>
</comment>
<dbReference type="GO" id="GO:0046872">
    <property type="term" value="F:metal ion binding"/>
    <property type="evidence" value="ECO:0007669"/>
    <property type="project" value="UniProtKB-KW"/>
</dbReference>
<evidence type="ECO:0000256" key="2">
    <source>
        <dbReference type="ARBA" id="ARBA00022714"/>
    </source>
</evidence>
<feature type="binding site" evidence="7">
    <location>
        <position position="101"/>
    </location>
    <ligand>
        <name>[2Fe-2S] cluster</name>
        <dbReference type="ChEBI" id="CHEBI:190135"/>
    </ligand>
</feature>
<dbReference type="PANTHER" id="PTHR43342">
    <property type="entry name" value="NADH-QUINONE OXIDOREDUCTASE, E SUBUNIT"/>
    <property type="match status" value="1"/>
</dbReference>
<comment type="cofactor">
    <cofactor evidence="6">
        <name>[2Fe-2S] cluster</name>
        <dbReference type="ChEBI" id="CHEBI:190135"/>
    </cofactor>
</comment>